<keyword evidence="2" id="KW-0732">Signal</keyword>
<evidence type="ECO:0000256" key="2">
    <source>
        <dbReference type="SAM" id="SignalP"/>
    </source>
</evidence>
<feature type="signal peptide" evidence="2">
    <location>
        <begin position="1"/>
        <end position="24"/>
    </location>
</feature>
<accession>A0A0K8MBG8</accession>
<organism evidence="3 4">
    <name type="scientific">Caedimonas varicaedens</name>
    <dbReference type="NCBI Taxonomy" id="1629334"/>
    <lineage>
        <taxon>Bacteria</taxon>
        <taxon>Pseudomonadati</taxon>
        <taxon>Pseudomonadota</taxon>
        <taxon>Alphaproteobacteria</taxon>
        <taxon>Holosporales</taxon>
        <taxon>Caedimonadaceae</taxon>
        <taxon>Caedimonas</taxon>
    </lineage>
</organism>
<dbReference type="Proteomes" id="UP000036771">
    <property type="component" value="Unassembled WGS sequence"/>
</dbReference>
<evidence type="ECO:0000313" key="3">
    <source>
        <dbReference type="EMBL" id="GAO97880.1"/>
    </source>
</evidence>
<evidence type="ECO:0000256" key="1">
    <source>
        <dbReference type="SAM" id="Coils"/>
    </source>
</evidence>
<feature type="coiled-coil region" evidence="1">
    <location>
        <begin position="96"/>
        <end position="123"/>
    </location>
</feature>
<comment type="caution">
    <text evidence="3">The sequence shown here is derived from an EMBL/GenBank/DDBJ whole genome shotgun (WGS) entry which is preliminary data.</text>
</comment>
<dbReference type="EMBL" id="BBVC01000020">
    <property type="protein sequence ID" value="GAO97880.1"/>
    <property type="molecule type" value="Genomic_DNA"/>
</dbReference>
<gene>
    <name evidence="3" type="ORF">Cva_00520</name>
</gene>
<sequence length="672" mass="72984" precursor="true">MNYKKYLILSSSVLISIFSFEGLAALPNNPDRCASQCTEAGCKKNARLAENCAIWCNGLAKYQAKFQACSKYVSPSQLAVLNPPVAPPLQANAESLVKKKVKIQQLKTTIDQLQANIAQLRRGESGGGGPSDPVLEQKIENFIETVGQAGKIPLKNDDNTRSKIYKIMDEITEKRDVKAADKLYTFLLQAANSNDANRSDSAIAILNSVLPDEIKKAAQRSEDKGHQTLLDEYLQAGQAASDAEVAAIRNEISIRPITQIASAKILLLFTPQALSSLAKSEINTIRSNIPNLTIIQRKVLLKKLEPFVGDIVKAAQSEGAKGTVPQQIFKDVFESIKDNVPVRDFPPPSTYQARSQINVLNGSWLTKSASGIVPVEDRLVFAGQVVEEEKQRLVTLGYANPGEVNSIIGERLLKPGSTSLEAAIVAFKNGKIPIIRDGTNSPPEQPPRFDQAQLDAQINRLTRFFLFTRPDAQKILGYMMEPGNIPKSMSLARQEVLKREETYKAAPGAEPLTPLDVIRRNANPAIPNQVGARDVLKYMLDHLDILTVAEAQISMAGGPVLPLMPEALQVLVIQPLPVGKVAGGLPSPPIGTRAAVKNAFKANELAALQTGPRGHYSLDQARLILSIMMMKPDTTALQAVYALRVAAADNPALYNSRQIFGLDGPGYPRPGT</sequence>
<proteinExistence type="predicted"/>
<feature type="chain" id="PRO_5005512687" evidence="2">
    <location>
        <begin position="25"/>
        <end position="672"/>
    </location>
</feature>
<protein>
    <submittedName>
        <fullName evidence="3">Uncharacterized protein</fullName>
    </submittedName>
</protein>
<name>A0A0K8MBG8_9PROT</name>
<dbReference type="AlphaFoldDB" id="A0A0K8MBG8"/>
<reference evidence="3 4" key="1">
    <citation type="submission" date="2015-03" db="EMBL/GenBank/DDBJ databases">
        <title>Caedibacter varicaedens, whole genome shotgun sequence.</title>
        <authorList>
            <person name="Suzuki H."/>
            <person name="Dapper A.L."/>
            <person name="Gibson A.K."/>
            <person name="Jackson C."/>
            <person name="Lee H."/>
            <person name="Pejaver V.R."/>
            <person name="Doak T."/>
            <person name="Lynch M."/>
        </authorList>
    </citation>
    <scope>NUCLEOTIDE SEQUENCE [LARGE SCALE GENOMIC DNA]</scope>
</reference>
<keyword evidence="1" id="KW-0175">Coiled coil</keyword>
<dbReference type="STRING" id="1629334.Cva_00520"/>
<keyword evidence="4" id="KW-1185">Reference proteome</keyword>
<evidence type="ECO:0000313" key="4">
    <source>
        <dbReference type="Proteomes" id="UP000036771"/>
    </source>
</evidence>